<keyword evidence="4 7" id="KW-1133">Transmembrane helix</keyword>
<evidence type="ECO:0000256" key="1">
    <source>
        <dbReference type="ARBA" id="ARBA00004651"/>
    </source>
</evidence>
<accession>A0A448YJD1</accession>
<dbReference type="InParanoid" id="A0A448YJD1"/>
<dbReference type="InterPro" id="IPR003807">
    <property type="entry name" value="DUF202"/>
</dbReference>
<keyword evidence="10" id="KW-1185">Reference proteome</keyword>
<sequence>MTDNIVSPQAETPDPEPYMPSPGGRQEGNSNDGASQTDSELVPLLAHLIRNEDLIIENKTSEPRDLLMSERTFLSWVKTGTMLCLVSGMMSLNFRLDTSNEGDGNRGGHWATEYSFGISILLCLLGLGCFAVATIAYFQALYSYKNQKIKIYDTNLLAGYLAVLCVTLFGVSIIFMVKG</sequence>
<evidence type="ECO:0000256" key="3">
    <source>
        <dbReference type="ARBA" id="ARBA00022692"/>
    </source>
</evidence>
<protein>
    <submittedName>
        <fullName evidence="9">DEKNAAC101806</fullName>
    </submittedName>
</protein>
<dbReference type="InterPro" id="IPR052053">
    <property type="entry name" value="IM_YidH-like"/>
</dbReference>
<evidence type="ECO:0000256" key="4">
    <source>
        <dbReference type="ARBA" id="ARBA00022989"/>
    </source>
</evidence>
<name>A0A448YJD1_BRENA</name>
<organism evidence="9 10">
    <name type="scientific">Brettanomyces naardenensis</name>
    <name type="common">Yeast</name>
    <dbReference type="NCBI Taxonomy" id="13370"/>
    <lineage>
        <taxon>Eukaryota</taxon>
        <taxon>Fungi</taxon>
        <taxon>Dikarya</taxon>
        <taxon>Ascomycota</taxon>
        <taxon>Saccharomycotina</taxon>
        <taxon>Pichiomycetes</taxon>
        <taxon>Pichiales</taxon>
        <taxon>Pichiaceae</taxon>
        <taxon>Brettanomyces</taxon>
    </lineage>
</organism>
<feature type="compositionally biased region" description="Polar residues" evidence="6">
    <location>
        <begin position="27"/>
        <end position="37"/>
    </location>
</feature>
<feature type="domain" description="DUF202" evidence="8">
    <location>
        <begin position="64"/>
        <end position="140"/>
    </location>
</feature>
<keyword evidence="5 7" id="KW-0472">Membrane</keyword>
<dbReference type="OrthoDB" id="199599at2759"/>
<feature type="transmembrane region" description="Helical" evidence="7">
    <location>
        <begin position="114"/>
        <end position="144"/>
    </location>
</feature>
<dbReference type="PANTHER" id="PTHR34187">
    <property type="entry name" value="FGR18P"/>
    <property type="match status" value="1"/>
</dbReference>
<feature type="region of interest" description="Disordered" evidence="6">
    <location>
        <begin position="1"/>
        <end position="37"/>
    </location>
</feature>
<dbReference type="GO" id="GO:0005886">
    <property type="term" value="C:plasma membrane"/>
    <property type="evidence" value="ECO:0007669"/>
    <property type="project" value="UniProtKB-SubCell"/>
</dbReference>
<evidence type="ECO:0000256" key="2">
    <source>
        <dbReference type="ARBA" id="ARBA00022475"/>
    </source>
</evidence>
<evidence type="ECO:0000313" key="10">
    <source>
        <dbReference type="Proteomes" id="UP000290900"/>
    </source>
</evidence>
<keyword evidence="2" id="KW-1003">Cell membrane</keyword>
<reference evidence="9 10" key="1">
    <citation type="submission" date="2018-12" db="EMBL/GenBank/DDBJ databases">
        <authorList>
            <person name="Tiukova I."/>
            <person name="Dainat J."/>
        </authorList>
    </citation>
    <scope>NUCLEOTIDE SEQUENCE [LARGE SCALE GENOMIC DNA]</scope>
</reference>
<evidence type="ECO:0000256" key="5">
    <source>
        <dbReference type="ARBA" id="ARBA00023136"/>
    </source>
</evidence>
<dbReference type="Proteomes" id="UP000290900">
    <property type="component" value="Unassembled WGS sequence"/>
</dbReference>
<dbReference type="AlphaFoldDB" id="A0A448YJD1"/>
<gene>
    <name evidence="9" type="ORF">BRENAR_LOCUS1713</name>
</gene>
<dbReference type="Pfam" id="PF02656">
    <property type="entry name" value="DUF202"/>
    <property type="match status" value="1"/>
</dbReference>
<dbReference type="PANTHER" id="PTHR34187:SF2">
    <property type="entry name" value="DUF202 DOMAIN-CONTAINING PROTEIN"/>
    <property type="match status" value="1"/>
</dbReference>
<dbReference type="EMBL" id="CAACVR010000008">
    <property type="protein sequence ID" value="VEU20978.1"/>
    <property type="molecule type" value="Genomic_DNA"/>
</dbReference>
<keyword evidence="3 7" id="KW-0812">Transmembrane</keyword>
<evidence type="ECO:0000313" key="9">
    <source>
        <dbReference type="EMBL" id="VEU20978.1"/>
    </source>
</evidence>
<evidence type="ECO:0000259" key="8">
    <source>
        <dbReference type="Pfam" id="PF02656"/>
    </source>
</evidence>
<feature type="transmembrane region" description="Helical" evidence="7">
    <location>
        <begin position="156"/>
        <end position="177"/>
    </location>
</feature>
<comment type="subcellular location">
    <subcellularLocation>
        <location evidence="1">Cell membrane</location>
        <topology evidence="1">Multi-pass membrane protein</topology>
    </subcellularLocation>
</comment>
<proteinExistence type="predicted"/>
<feature type="transmembrane region" description="Helical" evidence="7">
    <location>
        <begin position="73"/>
        <end position="94"/>
    </location>
</feature>
<feature type="compositionally biased region" description="Polar residues" evidence="6">
    <location>
        <begin position="1"/>
        <end position="10"/>
    </location>
</feature>
<evidence type="ECO:0000256" key="7">
    <source>
        <dbReference type="SAM" id="Phobius"/>
    </source>
</evidence>
<evidence type="ECO:0000256" key="6">
    <source>
        <dbReference type="SAM" id="MobiDB-lite"/>
    </source>
</evidence>